<evidence type="ECO:0000313" key="8">
    <source>
        <dbReference type="Proteomes" id="UP000046395"/>
    </source>
</evidence>
<feature type="transmembrane region" description="Helical" evidence="7">
    <location>
        <begin position="87"/>
        <end position="109"/>
    </location>
</feature>
<evidence type="ECO:0000256" key="6">
    <source>
        <dbReference type="ARBA" id="ARBA00023136"/>
    </source>
</evidence>
<name>A0A5S6Q9W8_TRIMR</name>
<comment type="subcellular location">
    <subcellularLocation>
        <location evidence="1">Membrane</location>
        <topology evidence="1">Multi-pass membrane protein</topology>
    </subcellularLocation>
</comment>
<dbReference type="GO" id="GO:1904491">
    <property type="term" value="P:protein localization to ciliary transition zone"/>
    <property type="evidence" value="ECO:0007669"/>
    <property type="project" value="TreeGrafter"/>
</dbReference>
<keyword evidence="5 7" id="KW-1133">Transmembrane helix</keyword>
<dbReference type="GO" id="GO:0016020">
    <property type="term" value="C:membrane"/>
    <property type="evidence" value="ECO:0007669"/>
    <property type="project" value="UniProtKB-SubCell"/>
</dbReference>
<evidence type="ECO:0000256" key="4">
    <source>
        <dbReference type="ARBA" id="ARBA00022794"/>
    </source>
</evidence>
<dbReference type="STRING" id="70415.A0A5S6Q9W8"/>
<sequence>MALGRATVMLQKLIPARFLTLTAHLVLTICIFWTKDTSVHAGLLSDYSNSEYKMRDVEFTIALALTIVCFLLEYMGFLSGVSMFNPAFSLLSTIAHVAGTIMLSIFILKSWSSHLYWYIFGCCSAFPAIVEVALISQMMKMQAFSQVLISN</sequence>
<dbReference type="PANTHER" id="PTHR34341:SF1">
    <property type="entry name" value="TRANSMEMBRANE PROTEIN 107"/>
    <property type="match status" value="1"/>
</dbReference>
<keyword evidence="6 7" id="KW-0472">Membrane</keyword>
<dbReference type="GO" id="GO:1905515">
    <property type="term" value="P:non-motile cilium assembly"/>
    <property type="evidence" value="ECO:0007669"/>
    <property type="project" value="TreeGrafter"/>
</dbReference>
<dbReference type="InterPro" id="IPR029248">
    <property type="entry name" value="TMEM107"/>
</dbReference>
<keyword evidence="4" id="KW-0970">Cilium biogenesis/degradation</keyword>
<dbReference type="Pfam" id="PF14995">
    <property type="entry name" value="TMEM107"/>
    <property type="match status" value="1"/>
</dbReference>
<reference evidence="9" key="1">
    <citation type="submission" date="2019-12" db="UniProtKB">
        <authorList>
            <consortium name="WormBaseParasite"/>
        </authorList>
    </citation>
    <scope>IDENTIFICATION</scope>
</reference>
<dbReference type="GO" id="GO:0036038">
    <property type="term" value="C:MKS complex"/>
    <property type="evidence" value="ECO:0007669"/>
    <property type="project" value="TreeGrafter"/>
</dbReference>
<evidence type="ECO:0000313" key="9">
    <source>
        <dbReference type="WBParaSite" id="TMUE_1000003752.1"/>
    </source>
</evidence>
<accession>A0A5S6Q9W8</accession>
<dbReference type="WBParaSite" id="TMUE_1000003752.1">
    <property type="protein sequence ID" value="TMUE_1000003752.1"/>
    <property type="gene ID" value="WBGene00288754"/>
</dbReference>
<proteinExistence type="predicted"/>
<organism evidence="8 9">
    <name type="scientific">Trichuris muris</name>
    <name type="common">Mouse whipworm</name>
    <dbReference type="NCBI Taxonomy" id="70415"/>
    <lineage>
        <taxon>Eukaryota</taxon>
        <taxon>Metazoa</taxon>
        <taxon>Ecdysozoa</taxon>
        <taxon>Nematoda</taxon>
        <taxon>Enoplea</taxon>
        <taxon>Dorylaimia</taxon>
        <taxon>Trichinellida</taxon>
        <taxon>Trichuridae</taxon>
        <taxon>Trichuris</taxon>
    </lineage>
</organism>
<protein>
    <recommendedName>
        <fullName evidence="2">Transmembrane protein 107</fullName>
    </recommendedName>
</protein>
<dbReference type="Proteomes" id="UP000046395">
    <property type="component" value="Unassembled WGS sequence"/>
</dbReference>
<feature type="transmembrane region" description="Helical" evidence="7">
    <location>
        <begin position="57"/>
        <end position="75"/>
    </location>
</feature>
<evidence type="ECO:0000256" key="2">
    <source>
        <dbReference type="ARBA" id="ARBA00015652"/>
    </source>
</evidence>
<evidence type="ECO:0000256" key="7">
    <source>
        <dbReference type="SAM" id="Phobius"/>
    </source>
</evidence>
<dbReference type="AlphaFoldDB" id="A0A5S6Q9W8"/>
<feature type="transmembrane region" description="Helical" evidence="7">
    <location>
        <begin position="115"/>
        <end position="135"/>
    </location>
</feature>
<keyword evidence="3 7" id="KW-0812">Transmembrane</keyword>
<evidence type="ECO:0000256" key="3">
    <source>
        <dbReference type="ARBA" id="ARBA00022692"/>
    </source>
</evidence>
<dbReference type="PANTHER" id="PTHR34341">
    <property type="entry name" value="TRANSMEMBRANE PROTEIN 107"/>
    <property type="match status" value="1"/>
</dbReference>
<evidence type="ECO:0000256" key="5">
    <source>
        <dbReference type="ARBA" id="ARBA00022989"/>
    </source>
</evidence>
<keyword evidence="8" id="KW-1185">Reference proteome</keyword>
<evidence type="ECO:0000256" key="1">
    <source>
        <dbReference type="ARBA" id="ARBA00004141"/>
    </source>
</evidence>